<dbReference type="AlphaFoldDB" id="X1JM94"/>
<dbReference type="EMBL" id="BARU01048384">
    <property type="protein sequence ID" value="GAH95871.1"/>
    <property type="molecule type" value="Genomic_DNA"/>
</dbReference>
<evidence type="ECO:0000313" key="1">
    <source>
        <dbReference type="EMBL" id="GAH95871.1"/>
    </source>
</evidence>
<feature type="non-terminal residue" evidence="1">
    <location>
        <position position="77"/>
    </location>
</feature>
<proteinExistence type="predicted"/>
<protein>
    <recommendedName>
        <fullName evidence="2">Alcohol dehydrogenase-like C-terminal domain-containing protein</fullName>
    </recommendedName>
</protein>
<reference evidence="1" key="1">
    <citation type="journal article" date="2014" name="Front. Microbiol.">
        <title>High frequency of phylogenetically diverse reductive dehalogenase-homologous genes in deep subseafloor sedimentary metagenomes.</title>
        <authorList>
            <person name="Kawai M."/>
            <person name="Futagami T."/>
            <person name="Toyoda A."/>
            <person name="Takaki Y."/>
            <person name="Nishi S."/>
            <person name="Hori S."/>
            <person name="Arai W."/>
            <person name="Tsubouchi T."/>
            <person name="Morono Y."/>
            <person name="Uchiyama I."/>
            <person name="Ito T."/>
            <person name="Fujiyama A."/>
            <person name="Inagaki F."/>
            <person name="Takami H."/>
        </authorList>
    </citation>
    <scope>NUCLEOTIDE SEQUENCE</scope>
    <source>
        <strain evidence="1">Expedition CK06-06</strain>
    </source>
</reference>
<organism evidence="1">
    <name type="scientific">marine sediment metagenome</name>
    <dbReference type="NCBI Taxonomy" id="412755"/>
    <lineage>
        <taxon>unclassified sequences</taxon>
        <taxon>metagenomes</taxon>
        <taxon>ecological metagenomes</taxon>
    </lineage>
</organism>
<gene>
    <name evidence="1" type="ORF">S03H2_71947</name>
</gene>
<accession>X1JM94</accession>
<name>X1JM94_9ZZZZ</name>
<sequence length="77" mass="8446">AMCNFYNVHYMSTHIVGTSGGNTQDMIESLQMMEKNLISPAAMITHIGGLNCVVNTTLNLPKISGSKKLIYTNIELK</sequence>
<feature type="non-terminal residue" evidence="1">
    <location>
        <position position="1"/>
    </location>
</feature>
<comment type="caution">
    <text evidence="1">The sequence shown here is derived from an EMBL/GenBank/DDBJ whole genome shotgun (WGS) entry which is preliminary data.</text>
</comment>
<evidence type="ECO:0008006" key="2">
    <source>
        <dbReference type="Google" id="ProtNLM"/>
    </source>
</evidence>